<dbReference type="PANTHER" id="PTHR34606">
    <property type="entry name" value="BON DOMAIN-CONTAINING PROTEIN"/>
    <property type="match status" value="1"/>
</dbReference>
<dbReference type="RefSeq" id="WP_039103279.1">
    <property type="nucleotide sequence ID" value="NZ_CALYQC010000020.1"/>
</dbReference>
<proteinExistence type="predicted"/>
<dbReference type="InterPro" id="IPR051686">
    <property type="entry name" value="Lipoprotein_DolP"/>
</dbReference>
<dbReference type="STRING" id="1267021.FPB0191_00133"/>
<protein>
    <submittedName>
        <fullName evidence="4">Putative periplasmic or secreted lipoprotein</fullName>
    </submittedName>
</protein>
<keyword evidence="4" id="KW-0449">Lipoprotein</keyword>
<evidence type="ECO:0000256" key="2">
    <source>
        <dbReference type="SAM" id="SignalP"/>
    </source>
</evidence>
<dbReference type="Pfam" id="PF04972">
    <property type="entry name" value="BON"/>
    <property type="match status" value="2"/>
</dbReference>
<evidence type="ECO:0000256" key="1">
    <source>
        <dbReference type="ARBA" id="ARBA00022729"/>
    </source>
</evidence>
<dbReference type="NCBIfam" id="NF008247">
    <property type="entry name" value="PRK11023.1"/>
    <property type="match status" value="1"/>
</dbReference>
<organism evidence="4 5">
    <name type="scientific">Frischella perrara</name>
    <dbReference type="NCBI Taxonomy" id="1267021"/>
    <lineage>
        <taxon>Bacteria</taxon>
        <taxon>Pseudomonadati</taxon>
        <taxon>Pseudomonadota</taxon>
        <taxon>Gammaproteobacteria</taxon>
        <taxon>Orbales</taxon>
        <taxon>Orbaceae</taxon>
        <taxon>Frischella</taxon>
    </lineage>
</organism>
<accession>A0A0A7RXE0</accession>
<dbReference type="InterPro" id="IPR014004">
    <property type="entry name" value="Transpt-assoc_nodulatn_dom_bac"/>
</dbReference>
<sequence length="191" mass="20381">MKRITLCVLVVTGILMLQGCVAAVIGAGAGVAKIASDPRTAGKQVDDTAIDSKISLKIKNESDYFKGSRIVVSSYNGNVLLIGQASSQSVIDRVVELANGVDSVEKIYNQIRIGNIISAGTMTNDAWITTNIKTKLIANKNTKARDIKVITENGEVFLLGIVTRDEGYTAGDIASRVSGVKLVTKIFTYLD</sequence>
<feature type="domain" description="BON" evidence="3">
    <location>
        <begin position="124"/>
        <end position="191"/>
    </location>
</feature>
<feature type="signal peptide" evidence="2">
    <location>
        <begin position="1"/>
        <end position="22"/>
    </location>
</feature>
<dbReference type="KEGG" id="fpp:FPB0191_00133"/>
<name>A0A0A7RXE0_FRIPE</name>
<dbReference type="PROSITE" id="PS50914">
    <property type="entry name" value="BON"/>
    <property type="match status" value="2"/>
</dbReference>
<gene>
    <name evidence="4" type="ORF">FPB0191_00133</name>
</gene>
<feature type="chain" id="PRO_5002046527" evidence="2">
    <location>
        <begin position="23"/>
        <end position="191"/>
    </location>
</feature>
<evidence type="ECO:0000259" key="3">
    <source>
        <dbReference type="PROSITE" id="PS50914"/>
    </source>
</evidence>
<dbReference type="EMBL" id="CP009056">
    <property type="protein sequence ID" value="AJA43990.1"/>
    <property type="molecule type" value="Genomic_DNA"/>
</dbReference>
<reference evidence="4 5" key="1">
    <citation type="journal article" date="2014" name="Appl. Environ. Microbiol.">
        <title>Gut symbionts from distinct hosts exhibit genotoxic activity via divergent colibactin biosynthetic pathways.</title>
        <authorList>
            <person name="Engel P."/>
            <person name="Vizcaino M.I."/>
            <person name="Crawford J.M."/>
        </authorList>
    </citation>
    <scope>NUCLEOTIDE SEQUENCE [LARGE SCALE GENOMIC DNA]</scope>
    <source>
        <strain evidence="4 5">PEB0191</strain>
    </source>
</reference>
<dbReference type="HOGENOM" id="CLU_083606_3_0_6"/>
<dbReference type="InterPro" id="IPR007055">
    <property type="entry name" value="BON_dom"/>
</dbReference>
<keyword evidence="5" id="KW-1185">Reference proteome</keyword>
<dbReference type="PANTHER" id="PTHR34606:SF4">
    <property type="entry name" value="OUTER MEMBRANE LIPOPROTEIN DOLP"/>
    <property type="match status" value="1"/>
</dbReference>
<dbReference type="PROSITE" id="PS51257">
    <property type="entry name" value="PROKAR_LIPOPROTEIN"/>
    <property type="match status" value="1"/>
</dbReference>
<dbReference type="Proteomes" id="UP000030901">
    <property type="component" value="Chromosome"/>
</dbReference>
<dbReference type="AlphaFoldDB" id="A0A0A7RXE0"/>
<feature type="domain" description="BON" evidence="3">
    <location>
        <begin position="46"/>
        <end position="115"/>
    </location>
</feature>
<evidence type="ECO:0000313" key="5">
    <source>
        <dbReference type="Proteomes" id="UP000030901"/>
    </source>
</evidence>
<keyword evidence="1 2" id="KW-0732">Signal</keyword>
<dbReference type="SMART" id="SM00749">
    <property type="entry name" value="BON"/>
    <property type="match status" value="2"/>
</dbReference>
<evidence type="ECO:0000313" key="4">
    <source>
        <dbReference type="EMBL" id="AJA43990.1"/>
    </source>
</evidence>